<protein>
    <submittedName>
        <fullName evidence="1">DUF2806 domain-containing protein</fullName>
    </submittedName>
</protein>
<feature type="non-terminal residue" evidence="1">
    <location>
        <position position="1"/>
    </location>
</feature>
<reference evidence="1" key="1">
    <citation type="submission" date="2024-02" db="EMBL/GenBank/DDBJ databases">
        <title>Bacteria isolated from the canopy kelp, Nereocystis luetkeana.</title>
        <authorList>
            <person name="Pfister C.A."/>
            <person name="Younker I.T."/>
            <person name="Light S.H."/>
        </authorList>
    </citation>
    <scope>NUCLEOTIDE SEQUENCE</scope>
    <source>
        <strain evidence="1">TN.2.01</strain>
    </source>
</reference>
<dbReference type="EMBL" id="JBAKAX010000129">
    <property type="protein sequence ID" value="MEL0606512.1"/>
    <property type="molecule type" value="Genomic_DNA"/>
</dbReference>
<accession>A0ACC6R9Z5</accession>
<evidence type="ECO:0000313" key="2">
    <source>
        <dbReference type="Proteomes" id="UP001374952"/>
    </source>
</evidence>
<name>A0ACC6R9Z5_9GAMM</name>
<gene>
    <name evidence="1" type="ORF">V6250_20395</name>
</gene>
<keyword evidence="2" id="KW-1185">Reference proteome</keyword>
<sequence>KSVSLSSYNAKDESQFILLGFYKKPSHFDLLRKGNKVSLNLGKTGISFPDILTLMDLNFLY</sequence>
<comment type="caution">
    <text evidence="1">The sequence shown here is derived from an EMBL/GenBank/DDBJ whole genome shotgun (WGS) entry which is preliminary data.</text>
</comment>
<evidence type="ECO:0000313" key="1">
    <source>
        <dbReference type="EMBL" id="MEL0606512.1"/>
    </source>
</evidence>
<proteinExistence type="predicted"/>
<organism evidence="1 2">
    <name type="scientific">Pseudoalteromonas undina</name>
    <dbReference type="NCBI Taxonomy" id="43660"/>
    <lineage>
        <taxon>Bacteria</taxon>
        <taxon>Pseudomonadati</taxon>
        <taxon>Pseudomonadota</taxon>
        <taxon>Gammaproteobacteria</taxon>
        <taxon>Alteromonadales</taxon>
        <taxon>Pseudoalteromonadaceae</taxon>
        <taxon>Pseudoalteromonas</taxon>
    </lineage>
</organism>
<dbReference type="Proteomes" id="UP001374952">
    <property type="component" value="Unassembled WGS sequence"/>
</dbReference>